<evidence type="ECO:0000256" key="1">
    <source>
        <dbReference type="ARBA" id="ARBA00004752"/>
    </source>
</evidence>
<dbReference type="InterPro" id="IPR005490">
    <property type="entry name" value="LD_TPept_cat_dom"/>
</dbReference>
<gene>
    <name evidence="11" type="ORF">F6X51_06495</name>
</gene>
<keyword evidence="12" id="KW-1185">Reference proteome</keyword>
<feature type="active site" description="Proton donor/acceptor" evidence="7">
    <location>
        <position position="329"/>
    </location>
</feature>
<dbReference type="CDD" id="cd16913">
    <property type="entry name" value="YkuD_like"/>
    <property type="match status" value="1"/>
</dbReference>
<feature type="domain" description="L,D-TPase catalytic" evidence="10">
    <location>
        <begin position="236"/>
        <end position="369"/>
    </location>
</feature>
<reference evidence="11 12" key="1">
    <citation type="submission" date="2019-09" db="EMBL/GenBank/DDBJ databases">
        <title>YIM 132548 draft genome.</title>
        <authorList>
            <person name="Jiang L."/>
        </authorList>
    </citation>
    <scope>NUCLEOTIDE SEQUENCE [LARGE SCALE GENOMIC DNA]</scope>
    <source>
        <strain evidence="11 12">YIM 132548</strain>
    </source>
</reference>
<evidence type="ECO:0000256" key="3">
    <source>
        <dbReference type="ARBA" id="ARBA00022679"/>
    </source>
</evidence>
<evidence type="ECO:0000256" key="8">
    <source>
        <dbReference type="SAM" id="MobiDB-lite"/>
    </source>
</evidence>
<dbReference type="GO" id="GO:0005576">
    <property type="term" value="C:extracellular region"/>
    <property type="evidence" value="ECO:0007669"/>
    <property type="project" value="TreeGrafter"/>
</dbReference>
<dbReference type="UniPathway" id="UPA00219"/>
<evidence type="ECO:0000256" key="7">
    <source>
        <dbReference type="PROSITE-ProRule" id="PRU01373"/>
    </source>
</evidence>
<evidence type="ECO:0000256" key="2">
    <source>
        <dbReference type="ARBA" id="ARBA00005992"/>
    </source>
</evidence>
<evidence type="ECO:0000256" key="6">
    <source>
        <dbReference type="ARBA" id="ARBA00023316"/>
    </source>
</evidence>
<dbReference type="GO" id="GO:0071555">
    <property type="term" value="P:cell wall organization"/>
    <property type="evidence" value="ECO:0007669"/>
    <property type="project" value="UniProtKB-UniRule"/>
</dbReference>
<dbReference type="PROSITE" id="PS52029">
    <property type="entry name" value="LD_TPASE"/>
    <property type="match status" value="1"/>
</dbReference>
<evidence type="ECO:0000259" key="10">
    <source>
        <dbReference type="PROSITE" id="PS52029"/>
    </source>
</evidence>
<dbReference type="InterPro" id="IPR036365">
    <property type="entry name" value="PGBD-like_sf"/>
</dbReference>
<sequence>MGLALVLLAGLAGPCLAQKAKPEGSKAQESKAQETKSKDAKPDDKAEAAGLTRDAVNAAAFSGGDPKGAGKKARAKDDDKPDPLTVKVQVLLDRARFSPGAIDGRDGENLQGALSAFAVAQGLPEAKSLTPELFDKLQATSADPVAAEYTITEDDVKGPYVEKIPPKLEEQADLKAMDYTNPREMLAERFHMSRDLLSALNPGKALDTAGTVITVAAVPAMERGKVKDLPKSPRVSRIEVDKASRDVRAFDKSGKLLAYYPASIGSEEKPAPDGSAKVKGVAFEPSYTYNPKYKFAGVKSKSKFSIHPGPNNPVGVVWIDLSIPSYGIHGTPEPEKVGKTESHGCIRLTNWDARDLALHVERGATVAFKAE</sequence>
<keyword evidence="3" id="KW-0808">Transferase</keyword>
<evidence type="ECO:0000313" key="12">
    <source>
        <dbReference type="Proteomes" id="UP000441523"/>
    </source>
</evidence>
<dbReference type="AlphaFoldDB" id="A0A6N6MUX9"/>
<name>A0A6N6MUX9_9HYPH</name>
<feature type="compositionally biased region" description="Basic and acidic residues" evidence="8">
    <location>
        <begin position="20"/>
        <end position="47"/>
    </location>
</feature>
<evidence type="ECO:0000313" key="11">
    <source>
        <dbReference type="EMBL" id="KAB1074939.1"/>
    </source>
</evidence>
<feature type="chain" id="PRO_5026785663" evidence="9">
    <location>
        <begin position="18"/>
        <end position="371"/>
    </location>
</feature>
<evidence type="ECO:0000256" key="9">
    <source>
        <dbReference type="SAM" id="SignalP"/>
    </source>
</evidence>
<dbReference type="SUPFAM" id="SSF47090">
    <property type="entry name" value="PGBD-like"/>
    <property type="match status" value="1"/>
</dbReference>
<keyword evidence="9" id="KW-0732">Signal</keyword>
<dbReference type="Pfam" id="PF03734">
    <property type="entry name" value="YkuD"/>
    <property type="match status" value="1"/>
</dbReference>
<dbReference type="GO" id="GO:0016740">
    <property type="term" value="F:transferase activity"/>
    <property type="evidence" value="ECO:0007669"/>
    <property type="project" value="UniProtKB-KW"/>
</dbReference>
<dbReference type="PANTHER" id="PTHR30582:SF30">
    <property type="entry name" value="BLR4375 PROTEIN"/>
    <property type="match status" value="1"/>
</dbReference>
<dbReference type="GO" id="GO:0071972">
    <property type="term" value="F:peptidoglycan L,D-transpeptidase activity"/>
    <property type="evidence" value="ECO:0007669"/>
    <property type="project" value="TreeGrafter"/>
</dbReference>
<organism evidence="11 12">
    <name type="scientific">Methylobacterium planeticum</name>
    <dbReference type="NCBI Taxonomy" id="2615211"/>
    <lineage>
        <taxon>Bacteria</taxon>
        <taxon>Pseudomonadati</taxon>
        <taxon>Pseudomonadota</taxon>
        <taxon>Alphaproteobacteria</taxon>
        <taxon>Hyphomicrobiales</taxon>
        <taxon>Methylobacteriaceae</taxon>
        <taxon>Methylobacterium</taxon>
    </lineage>
</organism>
<evidence type="ECO:0000256" key="5">
    <source>
        <dbReference type="ARBA" id="ARBA00022984"/>
    </source>
</evidence>
<proteinExistence type="inferred from homology"/>
<dbReference type="GO" id="GO:0008360">
    <property type="term" value="P:regulation of cell shape"/>
    <property type="evidence" value="ECO:0007669"/>
    <property type="project" value="UniProtKB-UniRule"/>
</dbReference>
<dbReference type="Gene3D" id="2.40.440.10">
    <property type="entry name" value="L,D-transpeptidase catalytic domain-like"/>
    <property type="match status" value="1"/>
</dbReference>
<dbReference type="EMBL" id="VZZJ01000004">
    <property type="protein sequence ID" value="KAB1074939.1"/>
    <property type="molecule type" value="Genomic_DNA"/>
</dbReference>
<accession>A0A6N6MUX9</accession>
<feature type="signal peptide" evidence="9">
    <location>
        <begin position="1"/>
        <end position="17"/>
    </location>
</feature>
<dbReference type="GO" id="GO:0018104">
    <property type="term" value="P:peptidoglycan-protein cross-linking"/>
    <property type="evidence" value="ECO:0007669"/>
    <property type="project" value="TreeGrafter"/>
</dbReference>
<dbReference type="PANTHER" id="PTHR30582">
    <property type="entry name" value="L,D-TRANSPEPTIDASE"/>
    <property type="match status" value="1"/>
</dbReference>
<dbReference type="SUPFAM" id="SSF141523">
    <property type="entry name" value="L,D-transpeptidase catalytic domain-like"/>
    <property type="match status" value="1"/>
</dbReference>
<comment type="pathway">
    <text evidence="1 7">Cell wall biogenesis; peptidoglycan biosynthesis.</text>
</comment>
<feature type="active site" description="Nucleophile" evidence="7">
    <location>
        <position position="345"/>
    </location>
</feature>
<protein>
    <submittedName>
        <fullName evidence="11">L,D-transpeptidase family protein</fullName>
    </submittedName>
</protein>
<dbReference type="InterPro" id="IPR050979">
    <property type="entry name" value="LD-transpeptidase"/>
</dbReference>
<evidence type="ECO:0000256" key="4">
    <source>
        <dbReference type="ARBA" id="ARBA00022960"/>
    </source>
</evidence>
<keyword evidence="5 7" id="KW-0573">Peptidoglycan synthesis</keyword>
<comment type="similarity">
    <text evidence="2">Belongs to the YkuD family.</text>
</comment>
<dbReference type="Proteomes" id="UP000441523">
    <property type="component" value="Unassembled WGS sequence"/>
</dbReference>
<keyword evidence="4 7" id="KW-0133">Cell shape</keyword>
<dbReference type="InterPro" id="IPR038063">
    <property type="entry name" value="Transpep_catalytic_dom"/>
</dbReference>
<keyword evidence="6 7" id="KW-0961">Cell wall biogenesis/degradation</keyword>
<comment type="caution">
    <text evidence="11">The sequence shown here is derived from an EMBL/GenBank/DDBJ whole genome shotgun (WGS) entry which is preliminary data.</text>
</comment>
<feature type="region of interest" description="Disordered" evidence="8">
    <location>
        <begin position="17"/>
        <end position="84"/>
    </location>
</feature>